<comment type="similarity">
    <text evidence="2">Belongs to the sestrin family.</text>
</comment>
<dbReference type="SUPFAM" id="SSF69118">
    <property type="entry name" value="AhpD-like"/>
    <property type="match status" value="1"/>
</dbReference>
<accession>A0A292PNR9</accession>
<name>A0A292PNR9_9PEZI</name>
<dbReference type="GO" id="GO:1901031">
    <property type="term" value="P:regulation of response to reactive oxygen species"/>
    <property type="evidence" value="ECO:0007669"/>
    <property type="project" value="InterPro"/>
</dbReference>
<feature type="region of interest" description="Disordered" evidence="4">
    <location>
        <begin position="663"/>
        <end position="708"/>
    </location>
</feature>
<dbReference type="GO" id="GO:0005737">
    <property type="term" value="C:cytoplasm"/>
    <property type="evidence" value="ECO:0007669"/>
    <property type="project" value="UniProtKB-SubCell"/>
</dbReference>
<dbReference type="GO" id="GO:0071233">
    <property type="term" value="P:cellular response to L-leucine"/>
    <property type="evidence" value="ECO:0007669"/>
    <property type="project" value="TreeGrafter"/>
</dbReference>
<feature type="region of interest" description="Disordered" evidence="4">
    <location>
        <begin position="261"/>
        <end position="336"/>
    </location>
</feature>
<dbReference type="Proteomes" id="UP001412239">
    <property type="component" value="Unassembled WGS sequence"/>
</dbReference>
<protein>
    <recommendedName>
        <fullName evidence="7">PA26 p53-induced protein-domain-containing protein</fullName>
    </recommendedName>
</protein>
<dbReference type="GO" id="GO:0016684">
    <property type="term" value="F:oxidoreductase activity, acting on peroxide as acceptor"/>
    <property type="evidence" value="ECO:0007669"/>
    <property type="project" value="TreeGrafter"/>
</dbReference>
<feature type="compositionally biased region" description="Polar residues" evidence="4">
    <location>
        <begin position="73"/>
        <end position="90"/>
    </location>
</feature>
<comment type="subcellular location">
    <subcellularLocation>
        <location evidence="1">Cytoplasm</location>
    </subcellularLocation>
</comment>
<feature type="region of interest" description="Disordered" evidence="4">
    <location>
        <begin position="585"/>
        <end position="630"/>
    </location>
</feature>
<evidence type="ECO:0000256" key="3">
    <source>
        <dbReference type="ARBA" id="ARBA00022490"/>
    </source>
</evidence>
<keyword evidence="6" id="KW-1185">Reference proteome</keyword>
<feature type="region of interest" description="Disordered" evidence="4">
    <location>
        <begin position="845"/>
        <end position="874"/>
    </location>
</feature>
<sequence length="1005" mass="111765">MVGDKNSPRLEMANLFRHGLFNCFFDDEPILRTSALRILGLVVDHWTSAWQDYLRTSSGSSMSPRLTRPPLARQQSNGSGTSPAPPSSKSILRRDSSFKMHFEDVFGVDGDDSSVLDHFGRKDSIHNSFLPLTPERDDGWAALSGEFAVSPTDTSGSFADGAVRFGNKWLAELDFANRDLAWTGRQVAEETWGVEEMKTNLENFYIWLLRFSIDCPFKDVRKGCRAILQRAEKAGARLPEVPVRGPSFFIPLNETIGLNFDPWTPATPNPKSPTPSDIPSEDEEDCISFSPRESNGNLSSASGIMIPDPNKGSANGERPRSTSRGRTPIGSFGRGNRRTTVSMVSSLFQTPPSPPNGVGASYKVKRRQARRPIPKYLPKPKPPSEEVRALQVNAYMRTGRVGNLNKILFFFPQFAEINRETTDLFLSDDSGNGPLPQKWRIYLGIISSAERKCQYYLSLLSEKFLTVRGDRQWLKGLQYTPRKLQRISKLNMLLAHRPWTITPDDIKELVRGEEGSNMDPEQRWTMAEVVQAICIMSFYHSKSAMALAWAILPEADLLGGTVKTMEKCTPVAPFGSFATTSISAEPSENSALVKRDEEPGKSGVCRKRQQQAAEGQEPVELPGKWRKTPNGGVPFISDPANMTSPLLSSEPVDVPTAPLRKAQSTLGTAEEMERHHRRAKSQKRRKSFEECAASDDAPPPATGLGGFSLSAPNSYVPISSLSNGRPLPSQTRDFLLSPSSSTSSLFDTSLLGDQVPANIIVEDYARFLHAESLDHEYKDFDPNSYEYEFLPMEEFEWERNASSIISDYLDGVVELLDRYFKEAQEADGEEDVLFSAAVETLPPRKRLNDEISPGRGDDGSSRTPGDGEFYDLDSNHEHNLSERHDRIGRSFNSPGLSASSPPGYDFSAQSFKEAAWFYSLRLLGIQKDDFRYSEIKVLLDKGARRYLKRICAQPDMVSLADWAGVGQGIGGLKSEEKCLLSLLACQAQFMGEMLWGIRAVSEYIG</sequence>
<dbReference type="GO" id="GO:1990253">
    <property type="term" value="P:cellular response to leucine starvation"/>
    <property type="evidence" value="ECO:0007669"/>
    <property type="project" value="TreeGrafter"/>
</dbReference>
<dbReference type="GO" id="GO:0005634">
    <property type="term" value="C:nucleus"/>
    <property type="evidence" value="ECO:0007669"/>
    <property type="project" value="InterPro"/>
</dbReference>
<keyword evidence="3" id="KW-0963">Cytoplasm</keyword>
<dbReference type="PANTHER" id="PTHR12474">
    <property type="entry name" value="P53 REGULATED PA26 NUCLEAR PROTEIN SESTRIN"/>
    <property type="match status" value="1"/>
</dbReference>
<feature type="compositionally biased region" description="Basic residues" evidence="4">
    <location>
        <begin position="675"/>
        <end position="686"/>
    </location>
</feature>
<dbReference type="EMBL" id="LN891114">
    <property type="protein sequence ID" value="CUS08764.1"/>
    <property type="molecule type" value="Genomic_DNA"/>
</dbReference>
<gene>
    <name evidence="5" type="ORF">GSTUAT00007129001</name>
</gene>
<dbReference type="InterPro" id="IPR006730">
    <property type="entry name" value="Sestrin"/>
</dbReference>
<dbReference type="InterPro" id="IPR029032">
    <property type="entry name" value="AhpD-like"/>
</dbReference>
<evidence type="ECO:0000256" key="2">
    <source>
        <dbReference type="ARBA" id="ARBA00008350"/>
    </source>
</evidence>
<evidence type="ECO:0000313" key="6">
    <source>
        <dbReference type="Proteomes" id="UP001412239"/>
    </source>
</evidence>
<dbReference type="GO" id="GO:0070728">
    <property type="term" value="F:L-leucine binding"/>
    <property type="evidence" value="ECO:0007669"/>
    <property type="project" value="TreeGrafter"/>
</dbReference>
<evidence type="ECO:0000256" key="1">
    <source>
        <dbReference type="ARBA" id="ARBA00004496"/>
    </source>
</evidence>
<dbReference type="AlphaFoldDB" id="A0A292PNR9"/>
<feature type="region of interest" description="Disordered" evidence="4">
    <location>
        <begin position="57"/>
        <end position="90"/>
    </location>
</feature>
<dbReference type="GO" id="GO:1904262">
    <property type="term" value="P:negative regulation of TORC1 signaling"/>
    <property type="evidence" value="ECO:0007669"/>
    <property type="project" value="TreeGrafter"/>
</dbReference>
<proteinExistence type="inferred from homology"/>
<reference evidence="5" key="1">
    <citation type="submission" date="2015-10" db="EMBL/GenBank/DDBJ databases">
        <authorList>
            <person name="Regsiter A."/>
            <person name="william w."/>
        </authorList>
    </citation>
    <scope>NUCLEOTIDE SEQUENCE</scope>
    <source>
        <strain evidence="5">Montdore</strain>
    </source>
</reference>
<dbReference type="Pfam" id="PF04636">
    <property type="entry name" value="PA26"/>
    <property type="match status" value="2"/>
</dbReference>
<feature type="compositionally biased region" description="Polar residues" evidence="4">
    <location>
        <begin position="291"/>
        <end position="302"/>
    </location>
</feature>
<dbReference type="PANTHER" id="PTHR12474:SF0">
    <property type="entry name" value="SESTRIN HOMOLOG"/>
    <property type="match status" value="1"/>
</dbReference>
<dbReference type="GO" id="GO:0016239">
    <property type="term" value="P:positive regulation of macroautophagy"/>
    <property type="evidence" value="ECO:0007669"/>
    <property type="project" value="TreeGrafter"/>
</dbReference>
<evidence type="ECO:0008006" key="7">
    <source>
        <dbReference type="Google" id="ProtNLM"/>
    </source>
</evidence>
<evidence type="ECO:0000256" key="4">
    <source>
        <dbReference type="SAM" id="MobiDB-lite"/>
    </source>
</evidence>
<organism evidence="5 6">
    <name type="scientific">Tuber aestivum</name>
    <name type="common">summer truffle</name>
    <dbReference type="NCBI Taxonomy" id="59557"/>
    <lineage>
        <taxon>Eukaryota</taxon>
        <taxon>Fungi</taxon>
        <taxon>Dikarya</taxon>
        <taxon>Ascomycota</taxon>
        <taxon>Pezizomycotina</taxon>
        <taxon>Pezizomycetes</taxon>
        <taxon>Pezizales</taxon>
        <taxon>Tuberaceae</taxon>
        <taxon>Tuber</taxon>
    </lineage>
</organism>
<evidence type="ECO:0000313" key="5">
    <source>
        <dbReference type="EMBL" id="CUS08764.1"/>
    </source>
</evidence>